<dbReference type="EMBL" id="SLZY01000019">
    <property type="protein sequence ID" value="TCS69763.1"/>
    <property type="molecule type" value="Genomic_DNA"/>
</dbReference>
<accession>A0A4R3JUI0</accession>
<reference evidence="1 2" key="1">
    <citation type="submission" date="2019-03" db="EMBL/GenBank/DDBJ databases">
        <title>Genomic Encyclopedia of Type Strains, Phase IV (KMG-IV): sequencing the most valuable type-strain genomes for metagenomic binning, comparative biology and taxonomic classification.</title>
        <authorList>
            <person name="Goeker M."/>
        </authorList>
    </citation>
    <scope>NUCLEOTIDE SEQUENCE [LARGE SCALE GENOMIC DNA]</scope>
    <source>
        <strain evidence="1 2">DSM 103923</strain>
    </source>
</reference>
<organism evidence="1 2">
    <name type="scientific">Sulfuritortus calidifontis</name>
    <dbReference type="NCBI Taxonomy" id="1914471"/>
    <lineage>
        <taxon>Bacteria</taxon>
        <taxon>Pseudomonadati</taxon>
        <taxon>Pseudomonadota</taxon>
        <taxon>Betaproteobacteria</taxon>
        <taxon>Nitrosomonadales</taxon>
        <taxon>Thiobacillaceae</taxon>
        <taxon>Sulfuritortus</taxon>
    </lineage>
</organism>
<comment type="caution">
    <text evidence="1">The sequence shown here is derived from an EMBL/GenBank/DDBJ whole genome shotgun (WGS) entry which is preliminary data.</text>
</comment>
<dbReference type="InterPro" id="IPR012106">
    <property type="entry name" value="Phage_Mu_Gp1"/>
</dbReference>
<dbReference type="RefSeq" id="WP_126458075.1">
    <property type="nucleotide sequence ID" value="NZ_AP018721.1"/>
</dbReference>
<dbReference type="Pfam" id="PF10123">
    <property type="entry name" value="Mu-like_Pro"/>
    <property type="match status" value="1"/>
</dbReference>
<dbReference type="Proteomes" id="UP000295135">
    <property type="component" value="Unassembled WGS sequence"/>
</dbReference>
<gene>
    <name evidence="1" type="ORF">EDC61_11964</name>
</gene>
<evidence type="ECO:0000313" key="2">
    <source>
        <dbReference type="Proteomes" id="UP000295135"/>
    </source>
</evidence>
<dbReference type="OrthoDB" id="2043985at2"/>
<dbReference type="PIRSF" id="PIRSF016624">
    <property type="entry name" value="Mu_prophg_I"/>
    <property type="match status" value="1"/>
</dbReference>
<protein>
    <submittedName>
        <fullName evidence="1">Phage I-like protein</fullName>
    </submittedName>
</protein>
<proteinExistence type="predicted"/>
<keyword evidence="2" id="KW-1185">Reference proteome</keyword>
<dbReference type="AlphaFoldDB" id="A0A4R3JUI0"/>
<evidence type="ECO:0000313" key="1">
    <source>
        <dbReference type="EMBL" id="TCS69763.1"/>
    </source>
</evidence>
<name>A0A4R3JUI0_9PROT</name>
<sequence>MAAMTYSHPILFRANASACRVERGACAVDLLVASSAADDAAFTPPEWVHLIPAGVFSGRDGRGPYRLDAEAVLAVFAAHGADLPVDYDHQSLSAEDKAGPVPAAGWIKELAAREDGIWARVEWTPAASQHLLNKEYRYLSPVFRHDKQGRVVALEGAGLTHNPNLYLKAAASRKETNAVEDLIERLIMMLNLPAASTPEDVVAELQKIIDRLTTAEAAAAQARQPDPAEWVPMSQHRTVAEQLAALQAQIAAEKAEAAVTAAMRAGKLAPAMKDWALSYASKDPEGFAQWTEKSPVILPPETDRAAQRVASNADTLTEEDRIACALLGIPEGDFAAHKKTITVKE</sequence>